<dbReference type="PROSITE" id="PS50297">
    <property type="entry name" value="ANK_REP_REGION"/>
    <property type="match status" value="1"/>
</dbReference>
<keyword evidence="4" id="KW-0106">Calcium</keyword>
<evidence type="ECO:0000256" key="5">
    <source>
        <dbReference type="PROSITE-ProRule" id="PRU00023"/>
    </source>
</evidence>
<dbReference type="SUPFAM" id="SSF47473">
    <property type="entry name" value="EF-hand"/>
    <property type="match status" value="3"/>
</dbReference>
<dbReference type="EMBL" id="QUTE01022070">
    <property type="protein sequence ID" value="RHY82810.1"/>
    <property type="molecule type" value="Genomic_DNA"/>
</dbReference>
<evidence type="ECO:0000256" key="3">
    <source>
        <dbReference type="ARBA" id="ARBA00022833"/>
    </source>
</evidence>
<dbReference type="InterPro" id="IPR004148">
    <property type="entry name" value="BAR_dom"/>
</dbReference>
<dbReference type="Gene3D" id="1.25.40.20">
    <property type="entry name" value="Ankyrin repeat-containing domain"/>
    <property type="match status" value="1"/>
</dbReference>
<dbReference type="SUPFAM" id="SSF50729">
    <property type="entry name" value="PH domain-like"/>
    <property type="match status" value="1"/>
</dbReference>
<dbReference type="VEuPathDB" id="FungiDB:H257_06239"/>
<evidence type="ECO:0000313" key="11">
    <source>
        <dbReference type="EMBL" id="RHY82810.1"/>
    </source>
</evidence>
<feature type="domain" description="PH" evidence="8">
    <location>
        <begin position="408"/>
        <end position="508"/>
    </location>
</feature>
<reference evidence="11 12" key="1">
    <citation type="submission" date="2018-08" db="EMBL/GenBank/DDBJ databases">
        <title>Aphanomyces genome sequencing and annotation.</title>
        <authorList>
            <person name="Minardi D."/>
            <person name="Oidtmann B."/>
            <person name="Van Der Giezen M."/>
            <person name="Studholme D.J."/>
        </authorList>
    </citation>
    <scope>NUCLEOTIDE SEQUENCE [LARGE SCALE GENOMIC DNA]</scope>
    <source>
        <strain evidence="11 12">197901</strain>
    </source>
</reference>
<dbReference type="Pfam" id="PF13202">
    <property type="entry name" value="EF-hand_5"/>
    <property type="match status" value="1"/>
</dbReference>
<evidence type="ECO:0000259" key="8">
    <source>
        <dbReference type="PROSITE" id="PS50003"/>
    </source>
</evidence>
<feature type="domain" description="EF-hand" evidence="10">
    <location>
        <begin position="859"/>
        <end position="894"/>
    </location>
</feature>
<dbReference type="InterPro" id="IPR045258">
    <property type="entry name" value="ACAP1/2/3-like"/>
</dbReference>
<evidence type="ECO:0000256" key="6">
    <source>
        <dbReference type="PROSITE-ProRule" id="PRU00288"/>
    </source>
</evidence>
<dbReference type="GO" id="GO:0008270">
    <property type="term" value="F:zinc ion binding"/>
    <property type="evidence" value="ECO:0007669"/>
    <property type="project" value="UniProtKB-KW"/>
</dbReference>
<comment type="caution">
    <text evidence="11">The sequence shown here is derived from an EMBL/GenBank/DDBJ whole genome shotgun (WGS) entry which is preliminary data.</text>
</comment>
<dbReference type="InterPro" id="IPR018247">
    <property type="entry name" value="EF_Hand_1_Ca_BS"/>
</dbReference>
<feature type="domain" description="EF-hand" evidence="10">
    <location>
        <begin position="761"/>
        <end position="796"/>
    </location>
</feature>
<dbReference type="Proteomes" id="UP000266196">
    <property type="component" value="Unassembled WGS sequence"/>
</dbReference>
<keyword evidence="2 6" id="KW-0863">Zinc-finger</keyword>
<dbReference type="InterPro" id="IPR001849">
    <property type="entry name" value="PH_domain"/>
</dbReference>
<feature type="domain" description="Arf-GAP" evidence="9">
    <location>
        <begin position="527"/>
        <end position="646"/>
    </location>
</feature>
<dbReference type="Gene3D" id="1.10.220.150">
    <property type="entry name" value="Arf GTPase activating protein"/>
    <property type="match status" value="1"/>
</dbReference>
<dbReference type="VEuPathDB" id="FungiDB:H257_15763"/>
<dbReference type="PANTHER" id="PTHR23180">
    <property type="entry name" value="CENTAURIN/ARF"/>
    <property type="match status" value="1"/>
</dbReference>
<protein>
    <submittedName>
        <fullName evidence="11">Uncharacterized protein</fullName>
    </submittedName>
</protein>
<evidence type="ECO:0000313" key="12">
    <source>
        <dbReference type="Proteomes" id="UP000266196"/>
    </source>
</evidence>
<name>A0A397EK10_APHAT</name>
<dbReference type="GO" id="GO:0005509">
    <property type="term" value="F:calcium ion binding"/>
    <property type="evidence" value="ECO:0007669"/>
    <property type="project" value="InterPro"/>
</dbReference>
<accession>A0A397EK10</accession>
<dbReference type="SUPFAM" id="SSF103657">
    <property type="entry name" value="BAR/IMD domain-like"/>
    <property type="match status" value="1"/>
</dbReference>
<dbReference type="Pfam" id="PF12796">
    <property type="entry name" value="Ank_2"/>
    <property type="match status" value="1"/>
</dbReference>
<evidence type="ECO:0000259" key="10">
    <source>
        <dbReference type="PROSITE" id="PS50222"/>
    </source>
</evidence>
<dbReference type="PROSITE" id="PS50088">
    <property type="entry name" value="ANK_REPEAT"/>
    <property type="match status" value="1"/>
</dbReference>
<dbReference type="SMART" id="SM00054">
    <property type="entry name" value="EFh"/>
    <property type="match status" value="6"/>
</dbReference>
<dbReference type="GO" id="GO:0005096">
    <property type="term" value="F:GTPase activator activity"/>
    <property type="evidence" value="ECO:0007669"/>
    <property type="project" value="InterPro"/>
</dbReference>
<evidence type="ECO:0000256" key="7">
    <source>
        <dbReference type="SAM" id="MobiDB-lite"/>
    </source>
</evidence>
<dbReference type="InterPro" id="IPR002110">
    <property type="entry name" value="Ankyrin_rpt"/>
</dbReference>
<dbReference type="Pfam" id="PF16746">
    <property type="entry name" value="BAR_3"/>
    <property type="match status" value="1"/>
</dbReference>
<dbReference type="InterPro" id="IPR038508">
    <property type="entry name" value="ArfGAP_dom_sf"/>
</dbReference>
<dbReference type="GO" id="GO:0005737">
    <property type="term" value="C:cytoplasm"/>
    <property type="evidence" value="ECO:0007669"/>
    <property type="project" value="InterPro"/>
</dbReference>
<dbReference type="InterPro" id="IPR011992">
    <property type="entry name" value="EF-hand-dom_pair"/>
</dbReference>
<dbReference type="Pfam" id="PF00169">
    <property type="entry name" value="PH"/>
    <property type="match status" value="1"/>
</dbReference>
<feature type="repeat" description="ANK" evidence="5">
    <location>
        <begin position="681"/>
        <end position="713"/>
    </location>
</feature>
<dbReference type="CDD" id="cd08204">
    <property type="entry name" value="ArfGap"/>
    <property type="match status" value="1"/>
</dbReference>
<proteinExistence type="predicted"/>
<organism evidence="11 12">
    <name type="scientific">Aphanomyces astaci</name>
    <name type="common">Crayfish plague agent</name>
    <dbReference type="NCBI Taxonomy" id="112090"/>
    <lineage>
        <taxon>Eukaryota</taxon>
        <taxon>Sar</taxon>
        <taxon>Stramenopiles</taxon>
        <taxon>Oomycota</taxon>
        <taxon>Saprolegniomycetes</taxon>
        <taxon>Saprolegniales</taxon>
        <taxon>Verrucalvaceae</taxon>
        <taxon>Aphanomyces</taxon>
    </lineage>
</organism>
<dbReference type="PROSITE" id="PS00018">
    <property type="entry name" value="EF_HAND_1"/>
    <property type="match status" value="2"/>
</dbReference>
<keyword evidence="1" id="KW-0479">Metal-binding</keyword>
<evidence type="ECO:0000256" key="2">
    <source>
        <dbReference type="ARBA" id="ARBA00022771"/>
    </source>
</evidence>
<dbReference type="PANTHER" id="PTHR23180:SF160">
    <property type="entry name" value="ADP-RIBOSYLATION FACTOR GTPASE-ACTIVATING PROTEIN EFFECTOR PROTEIN 1"/>
    <property type="match status" value="1"/>
</dbReference>
<keyword evidence="5" id="KW-0040">ANK repeat</keyword>
<dbReference type="Gene3D" id="2.30.29.30">
    <property type="entry name" value="Pleckstrin-homology domain (PH domain)/Phosphotyrosine-binding domain (PTB)"/>
    <property type="match status" value="1"/>
</dbReference>
<evidence type="ECO:0000256" key="1">
    <source>
        <dbReference type="ARBA" id="ARBA00022723"/>
    </source>
</evidence>
<dbReference type="InterPro" id="IPR011993">
    <property type="entry name" value="PH-like_dom_sf"/>
</dbReference>
<gene>
    <name evidence="11" type="ORF">DYB31_008729</name>
</gene>
<dbReference type="SMART" id="SM00233">
    <property type="entry name" value="PH"/>
    <property type="match status" value="1"/>
</dbReference>
<dbReference type="PROSITE" id="PS50222">
    <property type="entry name" value="EF_HAND_2"/>
    <property type="match status" value="2"/>
</dbReference>
<dbReference type="Gene3D" id="1.20.1270.60">
    <property type="entry name" value="Arfaptin homology (AH) domain/BAR domain"/>
    <property type="match status" value="1"/>
</dbReference>
<dbReference type="SUPFAM" id="SSF57863">
    <property type="entry name" value="ArfGap/RecO-like zinc finger"/>
    <property type="match status" value="1"/>
</dbReference>
<evidence type="ECO:0000256" key="4">
    <source>
        <dbReference type="ARBA" id="ARBA00022837"/>
    </source>
</evidence>
<evidence type="ECO:0000259" key="9">
    <source>
        <dbReference type="PROSITE" id="PS50115"/>
    </source>
</evidence>
<dbReference type="SMART" id="SM00105">
    <property type="entry name" value="ArfGap"/>
    <property type="match status" value="1"/>
</dbReference>
<dbReference type="Gene3D" id="1.10.238.10">
    <property type="entry name" value="EF-hand"/>
    <property type="match status" value="3"/>
</dbReference>
<dbReference type="CDD" id="cd00051">
    <property type="entry name" value="EFh"/>
    <property type="match status" value="1"/>
</dbReference>
<feature type="compositionally biased region" description="Low complexity" evidence="7">
    <location>
        <begin position="258"/>
        <end position="274"/>
    </location>
</feature>
<sequence>MEASHARCACPCVALLEEEVESLQSQLLRYRRKYGNLDVLEQRQSLKETTTATAPALSKSDPIPQLTLDDDSNTLISSTVGKHVVLDYVADSPMFRKNLDGLEESTSGLRGFMKELMARTKDFVAAGKVLGIKEIALAEMYSTKYSRSLFTSCYAELGDLSTLLNDFHDTLTQIQSSRESMLLSIEALLYQPLEAFIDMELKHAADLRKDVSKSSDEYDALLGKFLSKPVSTAPLGITRSGSSSVLADDTAASFSRQPSSSTMSPPSTSSSTTTVDKALTAARCKFELARFDCVRYFNALDAKKKFVLVDAFNSTLYSYLGHFHACHELVHAIEPTLRARQRALQDARAQYAADDAMFGTQRDLLQSRLSAYPSHVGLPVEILSRATAASRVRTNTNDVAGPQTSSSLVDKQGYLLVRTGSSFSAKAYKRVWFQIHRGKLYAMQKNSMELSIVCDLIMSKVRVCGKTKELALPYTFEVLDNNQTKHVLQAASDADMHAWIDAATLSTERLLGEQPLHDKDVHPGHADAVHGLMEANPSCADCDQRPAEWVSINIGVFLCIECSGIHRSLGSHVSKVRSLALDSWDMSLLTLLALLGNAPVNAIWEAELAPGWTRPVATSPRPDKEKWIKAKYEFRGFSTHTTDTASVVFSRFLHAAATGDVRHLVQGIAHGVDVAQKDGATGRTALHVAAAAGHELACEYLLQNGASLGVTDKLGQLPSDAAKGGGFDALKLVFYLTAVFKVLFATNPALLPQMQVTPLELAQVTAEQAFLECDINQDGKLTLDEFHAWYTQSNKPIKSSALSIPLPSLAQVHHVTDLGTCSPADVIERFRQFATANQLTRAAFSIGLQSFAKPAHKEAVDAIASHVFDLFDTDGNGVVDFVELGAGLCVLCGGSQDDKVRAAFALYDLNHTISRSEMALYLSSVFKVLFHINPETHRQMQGAGITPEELGTITADQAFIQAEKESDGVLSLDEFRRWYHSTASQNIHLPSLQRVKQVTNLHKFSPSQVFAHLTTHVTDPRGLDRRAFDASFATLRQLTCATTITTDIVDDQMCDVVLDRLFGVFDANGFVSFRELASGLSILCGGSPTDKIQAVFDLYDANCVISLDEMTAYLTSVYKILCETDMYPKHVTPSELAEVHG</sequence>
<dbReference type="PROSITE" id="PS50115">
    <property type="entry name" value="ARFGAP"/>
    <property type="match status" value="1"/>
</dbReference>
<dbReference type="InterPro" id="IPR002048">
    <property type="entry name" value="EF_hand_dom"/>
</dbReference>
<dbReference type="InterPro" id="IPR037278">
    <property type="entry name" value="ARFGAP/RecO"/>
</dbReference>
<keyword evidence="3" id="KW-0862">Zinc</keyword>
<dbReference type="InterPro" id="IPR036770">
    <property type="entry name" value="Ankyrin_rpt-contain_sf"/>
</dbReference>
<dbReference type="InterPro" id="IPR001164">
    <property type="entry name" value="ArfGAP_dom"/>
</dbReference>
<feature type="region of interest" description="Disordered" evidence="7">
    <location>
        <begin position="253"/>
        <end position="274"/>
    </location>
</feature>
<dbReference type="Pfam" id="PF01412">
    <property type="entry name" value="ArfGap"/>
    <property type="match status" value="1"/>
</dbReference>
<dbReference type="SMART" id="SM00248">
    <property type="entry name" value="ANK"/>
    <property type="match status" value="1"/>
</dbReference>
<dbReference type="AlphaFoldDB" id="A0A397EK10"/>
<dbReference type="PRINTS" id="PR00405">
    <property type="entry name" value="REVINTRACTNG"/>
</dbReference>
<dbReference type="SUPFAM" id="SSF48403">
    <property type="entry name" value="Ankyrin repeat"/>
    <property type="match status" value="1"/>
</dbReference>
<dbReference type="InterPro" id="IPR027267">
    <property type="entry name" value="AH/BAR_dom_sf"/>
</dbReference>
<dbReference type="PROSITE" id="PS50003">
    <property type="entry name" value="PH_DOMAIN"/>
    <property type="match status" value="1"/>
</dbReference>